<dbReference type="InterPro" id="IPR032675">
    <property type="entry name" value="LRR_dom_sf"/>
</dbReference>
<sequence>MEISWCNSIEEIVSSTEEGDESDENEIIFQQLNCLKLEGLRKLRRFYKGSLSFPSLEEFTVWRCERMESLCAGTVKTDKLLQVTFKLFLDDIPLETDLNSAMQNR</sequence>
<dbReference type="Gene3D" id="3.80.10.10">
    <property type="entry name" value="Ribonuclease Inhibitor"/>
    <property type="match status" value="1"/>
</dbReference>
<accession>C6TFB3</accession>
<dbReference type="EMBL" id="BT096297">
    <property type="protein sequence ID" value="ACU20515.1"/>
    <property type="molecule type" value="mRNA"/>
</dbReference>
<protein>
    <recommendedName>
        <fullName evidence="1">Disease resistance protein At4g27190-like leucine-rich repeats domain-containing protein</fullName>
    </recommendedName>
</protein>
<proteinExistence type="evidence at transcript level"/>
<evidence type="ECO:0000313" key="2">
    <source>
        <dbReference type="EMBL" id="ACU20515.1"/>
    </source>
</evidence>
<evidence type="ECO:0000259" key="1">
    <source>
        <dbReference type="Pfam" id="PF23247"/>
    </source>
</evidence>
<reference evidence="2" key="1">
    <citation type="submission" date="2009-08" db="EMBL/GenBank/DDBJ databases">
        <authorList>
            <person name="Cheung F."/>
            <person name="Xiao Y."/>
            <person name="Chan A."/>
            <person name="Moskal W."/>
            <person name="Town C.D."/>
        </authorList>
    </citation>
    <scope>NUCLEOTIDE SEQUENCE</scope>
</reference>
<dbReference type="ExpressionAtlas" id="C6TFB3">
    <property type="expression patterns" value="baseline and differential"/>
</dbReference>
<feature type="domain" description="Disease resistance protein At4g27190-like leucine-rich repeats" evidence="1">
    <location>
        <begin position="1"/>
        <end position="75"/>
    </location>
</feature>
<name>C6TFB3_SOYBN</name>
<dbReference type="InterPro" id="IPR057135">
    <property type="entry name" value="At4g27190-like_LRR"/>
</dbReference>
<dbReference type="AlphaFoldDB" id="C6TFB3"/>
<dbReference type="Pfam" id="PF23247">
    <property type="entry name" value="LRR_RPS2"/>
    <property type="match status" value="1"/>
</dbReference>
<organism evidence="2">
    <name type="scientific">Glycine max</name>
    <name type="common">Soybean</name>
    <name type="synonym">Glycine hispida</name>
    <dbReference type="NCBI Taxonomy" id="3847"/>
    <lineage>
        <taxon>Eukaryota</taxon>
        <taxon>Viridiplantae</taxon>
        <taxon>Streptophyta</taxon>
        <taxon>Embryophyta</taxon>
        <taxon>Tracheophyta</taxon>
        <taxon>Spermatophyta</taxon>
        <taxon>Magnoliopsida</taxon>
        <taxon>eudicotyledons</taxon>
        <taxon>Gunneridae</taxon>
        <taxon>Pentapetalae</taxon>
        <taxon>rosids</taxon>
        <taxon>fabids</taxon>
        <taxon>Fabales</taxon>
        <taxon>Fabaceae</taxon>
        <taxon>Papilionoideae</taxon>
        <taxon>50 kb inversion clade</taxon>
        <taxon>NPAAA clade</taxon>
        <taxon>indigoferoid/millettioid clade</taxon>
        <taxon>Phaseoleae</taxon>
        <taxon>Glycine</taxon>
        <taxon>Glycine subgen. Soja</taxon>
    </lineage>
</organism>